<dbReference type="OrthoDB" id="9795222at2"/>
<dbReference type="Proteomes" id="UP000321291">
    <property type="component" value="Chromosome"/>
</dbReference>
<organism evidence="1 2">
    <name type="scientific">Arachidicoccus ginsenosidivorans</name>
    <dbReference type="NCBI Taxonomy" id="496057"/>
    <lineage>
        <taxon>Bacteria</taxon>
        <taxon>Pseudomonadati</taxon>
        <taxon>Bacteroidota</taxon>
        <taxon>Chitinophagia</taxon>
        <taxon>Chitinophagales</taxon>
        <taxon>Chitinophagaceae</taxon>
        <taxon>Arachidicoccus</taxon>
    </lineage>
</organism>
<evidence type="ECO:0000313" key="1">
    <source>
        <dbReference type="EMBL" id="QEC71344.1"/>
    </source>
</evidence>
<dbReference type="RefSeq" id="WP_146780637.1">
    <property type="nucleotide sequence ID" value="NZ_CP042434.1"/>
</dbReference>
<gene>
    <name evidence="1" type="ORF">FSB73_06325</name>
</gene>
<accession>A0A5B8VIH2</accession>
<dbReference type="EMBL" id="CP042434">
    <property type="protein sequence ID" value="QEC71344.1"/>
    <property type="molecule type" value="Genomic_DNA"/>
</dbReference>
<proteinExistence type="predicted"/>
<protein>
    <submittedName>
        <fullName evidence="1">Uncharacterized protein</fullName>
    </submittedName>
</protein>
<evidence type="ECO:0000313" key="2">
    <source>
        <dbReference type="Proteomes" id="UP000321291"/>
    </source>
</evidence>
<sequence>MSNIISGVPGHNVKNVIIHDVMLINHSKGVVIKNLDKIPENLKGYPENRMFGQELPASGFYIRHAENIKLENISLQCAFGEHRPFLVADEVKMLQLDDAGITKTDSTVYSTVFRLRNVNQVAITPPFFLPEYKTLIQVEGNGTKDINLYMKEKIEKYKLITYSNDIKERNLLTVFP</sequence>
<name>A0A5B8VIH2_9BACT</name>
<dbReference type="AlphaFoldDB" id="A0A5B8VIH2"/>
<reference evidence="1 2" key="1">
    <citation type="journal article" date="2017" name="Int. J. Syst. Evol. Microbiol.">
        <title>Arachidicoccus ginsenosidivorans sp. nov., with ginsenoside-converting activity isolated from ginseng cultivating soil.</title>
        <authorList>
            <person name="Siddiqi M.Z."/>
            <person name="Aslam Z."/>
            <person name="Im W.T."/>
        </authorList>
    </citation>
    <scope>NUCLEOTIDE SEQUENCE [LARGE SCALE GENOMIC DNA]</scope>
    <source>
        <strain evidence="1 2">Gsoil 809</strain>
    </source>
</reference>
<dbReference type="KEGG" id="agi:FSB73_06325"/>
<keyword evidence="2" id="KW-1185">Reference proteome</keyword>